<proteinExistence type="predicted"/>
<accession>A0A1E3H2I5</accession>
<evidence type="ECO:0000313" key="3">
    <source>
        <dbReference type="Proteomes" id="UP000094622"/>
    </source>
</evidence>
<name>A0A1E3H2I5_9HYPH</name>
<organism evidence="2 3">
    <name type="scientific">Methylobrevis pamukkalensis</name>
    <dbReference type="NCBI Taxonomy" id="1439726"/>
    <lineage>
        <taxon>Bacteria</taxon>
        <taxon>Pseudomonadati</taxon>
        <taxon>Pseudomonadota</taxon>
        <taxon>Alphaproteobacteria</taxon>
        <taxon>Hyphomicrobiales</taxon>
        <taxon>Pleomorphomonadaceae</taxon>
        <taxon>Methylobrevis</taxon>
    </lineage>
</organism>
<evidence type="ECO:0008006" key="4">
    <source>
        <dbReference type="Google" id="ProtNLM"/>
    </source>
</evidence>
<keyword evidence="1" id="KW-0732">Signal</keyword>
<gene>
    <name evidence="2" type="ORF">A6302_02135</name>
</gene>
<feature type="signal peptide" evidence="1">
    <location>
        <begin position="1"/>
        <end position="20"/>
    </location>
</feature>
<sequence>MIARRLPHLSLLLLTVPVFAGAFPVPARADCTCRFSGTEWQLGAKVCLPRGDRMVIAECRMNQNVTSWVPVSGDCAVSADAGTAARAHAVAHAHGPGPAPRTTVALR</sequence>
<dbReference type="EMBL" id="MCRJ01000047">
    <property type="protein sequence ID" value="ODN70533.1"/>
    <property type="molecule type" value="Genomic_DNA"/>
</dbReference>
<protein>
    <recommendedName>
        <fullName evidence="4">Integral membrane protein</fullName>
    </recommendedName>
</protein>
<feature type="chain" id="PRO_5009128916" description="Integral membrane protein" evidence="1">
    <location>
        <begin position="21"/>
        <end position="107"/>
    </location>
</feature>
<comment type="caution">
    <text evidence="2">The sequence shown here is derived from an EMBL/GenBank/DDBJ whole genome shotgun (WGS) entry which is preliminary data.</text>
</comment>
<dbReference type="AlphaFoldDB" id="A0A1E3H2I5"/>
<keyword evidence="3" id="KW-1185">Reference proteome</keyword>
<dbReference type="OrthoDB" id="8021248at2"/>
<evidence type="ECO:0000313" key="2">
    <source>
        <dbReference type="EMBL" id="ODN70533.1"/>
    </source>
</evidence>
<dbReference type="RefSeq" id="WP_141703606.1">
    <property type="nucleotide sequence ID" value="NZ_MCRJ01000047.1"/>
</dbReference>
<reference evidence="2 3" key="1">
    <citation type="submission" date="2016-07" db="EMBL/GenBank/DDBJ databases">
        <title>Draft Genome Sequence of Methylobrevis pamukkalensis PK2.</title>
        <authorList>
            <person name="Vasilenko O.V."/>
            <person name="Doronina N.V."/>
            <person name="Shmareva M.N."/>
            <person name="Tarlachkov S.V."/>
            <person name="Mustakhimov I."/>
            <person name="Trotsenko Y.A."/>
        </authorList>
    </citation>
    <scope>NUCLEOTIDE SEQUENCE [LARGE SCALE GENOMIC DNA]</scope>
    <source>
        <strain evidence="2 3">PK2</strain>
    </source>
</reference>
<dbReference type="Proteomes" id="UP000094622">
    <property type="component" value="Unassembled WGS sequence"/>
</dbReference>
<evidence type="ECO:0000256" key="1">
    <source>
        <dbReference type="SAM" id="SignalP"/>
    </source>
</evidence>